<feature type="compositionally biased region" description="Acidic residues" evidence="1">
    <location>
        <begin position="124"/>
        <end position="136"/>
    </location>
</feature>
<name>A0A9D2RWK6_9FIRM</name>
<feature type="region of interest" description="Disordered" evidence="1">
    <location>
        <begin position="26"/>
        <end position="66"/>
    </location>
</feature>
<keyword evidence="2" id="KW-0732">Signal</keyword>
<feature type="compositionally biased region" description="Polar residues" evidence="1">
    <location>
        <begin position="97"/>
        <end position="109"/>
    </location>
</feature>
<organism evidence="3 4">
    <name type="scientific">Candidatus Blautia faecavium</name>
    <dbReference type="NCBI Taxonomy" id="2838487"/>
    <lineage>
        <taxon>Bacteria</taxon>
        <taxon>Bacillati</taxon>
        <taxon>Bacillota</taxon>
        <taxon>Clostridia</taxon>
        <taxon>Lachnospirales</taxon>
        <taxon>Lachnospiraceae</taxon>
        <taxon>Blautia</taxon>
    </lineage>
</organism>
<dbReference type="EMBL" id="DWYZ01000216">
    <property type="protein sequence ID" value="HJB29443.1"/>
    <property type="molecule type" value="Genomic_DNA"/>
</dbReference>
<proteinExistence type="predicted"/>
<feature type="compositionally biased region" description="Acidic residues" evidence="1">
    <location>
        <begin position="194"/>
        <end position="238"/>
    </location>
</feature>
<feature type="signal peptide" evidence="2">
    <location>
        <begin position="1"/>
        <end position="26"/>
    </location>
</feature>
<evidence type="ECO:0000313" key="3">
    <source>
        <dbReference type="EMBL" id="HJB29443.1"/>
    </source>
</evidence>
<feature type="compositionally biased region" description="Acidic residues" evidence="1">
    <location>
        <begin position="27"/>
        <end position="51"/>
    </location>
</feature>
<reference evidence="3" key="1">
    <citation type="journal article" date="2021" name="PeerJ">
        <title>Extensive microbial diversity within the chicken gut microbiome revealed by metagenomics and culture.</title>
        <authorList>
            <person name="Gilroy R."/>
            <person name="Ravi A."/>
            <person name="Getino M."/>
            <person name="Pursley I."/>
            <person name="Horton D.L."/>
            <person name="Alikhan N.F."/>
            <person name="Baker D."/>
            <person name="Gharbi K."/>
            <person name="Hall N."/>
            <person name="Watson M."/>
            <person name="Adriaenssens E.M."/>
            <person name="Foster-Nyarko E."/>
            <person name="Jarju S."/>
            <person name="Secka A."/>
            <person name="Antonio M."/>
            <person name="Oren A."/>
            <person name="Chaudhuri R.R."/>
            <person name="La Ragione R."/>
            <person name="Hildebrand F."/>
            <person name="Pallen M.J."/>
        </authorList>
    </citation>
    <scope>NUCLEOTIDE SEQUENCE</scope>
    <source>
        <strain evidence="3">ChiSjej1B19-5720</strain>
    </source>
</reference>
<protein>
    <submittedName>
        <fullName evidence="3">Uncharacterized protein</fullName>
    </submittedName>
</protein>
<comment type="caution">
    <text evidence="3">The sequence shown here is derived from an EMBL/GenBank/DDBJ whole genome shotgun (WGS) entry which is preliminary data.</text>
</comment>
<gene>
    <name evidence="3" type="ORF">IAA06_11715</name>
</gene>
<dbReference type="Gene3D" id="2.160.20.20">
    <property type="match status" value="1"/>
</dbReference>
<accession>A0A9D2RWK6</accession>
<feature type="region of interest" description="Disordered" evidence="1">
    <location>
        <begin position="80"/>
        <end position="238"/>
    </location>
</feature>
<dbReference type="SUPFAM" id="SSF51126">
    <property type="entry name" value="Pectin lyase-like"/>
    <property type="match status" value="1"/>
</dbReference>
<feature type="chain" id="PRO_5038866658" evidence="2">
    <location>
        <begin position="27"/>
        <end position="718"/>
    </location>
</feature>
<sequence>MKRKYVAILLTAMLCSVPFSGWSVQAEETENTQEDISDTEEAEAASEEENTGENTEMPQRMEIEEDAVYGEVVSVSENSVTINVGTLAENGEEPSEDTNSQTESSSEGASQEEDQDSAAAQEPAEGENPSEGEEPSMLELSGEQQEIGITENTVFTRINMGQPGGQGGEAPEMPEGEEGEAPEMPGGEGGEAPEMPEGEDGEAPEIPEGEDGEAPEMPEGENGEAPEMPEGENPDADLTWEDIQEGDTIAAVVDADGNAETIYLLSGNMGQPGGGQMGGGAQAVDSYDAAVSYTEDTETDGETYASSETDENAILVSEEAEVTIKNASITRSSSDSTGGDTSSFYGVGAALLTTSGSAYISDSTIETDAAGGAGLFAYGEGTVYAADTTISTALDTSGGIHAAGGGTFYAWNLTVDTQGESSAAIRSDRGGGTMVIDGGSYTSNGIGSPAVYCTADIAVNGAGLTANGSEAVCIEGLNSLHLYDCQLTGNMGEDERNDCTWNVILYQSMSGDSQVGNSTFEMSGGTLTAENGGMFYTTNTESTITLSNVEIQYSADNPFFLQCTGNNNQRGWGNSGANGADCLFTALSQEMQGDIIWDSISNLDLYLTEGSILEGAVRNDETWAGEGGDGYCSVYISEDSTWRVTGDSTLTNLYCAGSIVDENGETVTVAGTDGTVYTEGTSSYTITVENYEASEDISGAPQISQFSQYETEMPKQLI</sequence>
<dbReference type="InterPro" id="IPR012332">
    <property type="entry name" value="Autotransporter_pectin_lyase_C"/>
</dbReference>
<reference evidence="3" key="2">
    <citation type="submission" date="2021-04" db="EMBL/GenBank/DDBJ databases">
        <authorList>
            <person name="Gilroy R."/>
        </authorList>
    </citation>
    <scope>NUCLEOTIDE SEQUENCE</scope>
    <source>
        <strain evidence="3">ChiSjej1B19-5720</strain>
    </source>
</reference>
<evidence type="ECO:0000256" key="1">
    <source>
        <dbReference type="SAM" id="MobiDB-lite"/>
    </source>
</evidence>
<dbReference type="Proteomes" id="UP000823842">
    <property type="component" value="Unassembled WGS sequence"/>
</dbReference>
<feature type="compositionally biased region" description="Acidic residues" evidence="1">
    <location>
        <begin position="172"/>
        <end position="181"/>
    </location>
</feature>
<dbReference type="InterPro" id="IPR011050">
    <property type="entry name" value="Pectin_lyase_fold/virulence"/>
</dbReference>
<evidence type="ECO:0000313" key="4">
    <source>
        <dbReference type="Proteomes" id="UP000823842"/>
    </source>
</evidence>
<dbReference type="AlphaFoldDB" id="A0A9D2RWK6"/>
<evidence type="ECO:0000256" key="2">
    <source>
        <dbReference type="SAM" id="SignalP"/>
    </source>
</evidence>